<feature type="transmembrane region" description="Helical" evidence="1">
    <location>
        <begin position="6"/>
        <end position="30"/>
    </location>
</feature>
<gene>
    <name evidence="2" type="ORF">SCHRY_v1c03860</name>
</gene>
<protein>
    <recommendedName>
        <fullName evidence="4">Transmembrane protein</fullName>
    </recommendedName>
</protein>
<evidence type="ECO:0000256" key="1">
    <source>
        <dbReference type="SAM" id="Phobius"/>
    </source>
</evidence>
<feature type="transmembrane region" description="Helical" evidence="1">
    <location>
        <begin position="136"/>
        <end position="155"/>
    </location>
</feature>
<dbReference type="PATRIC" id="fig|1276227.3.peg.386"/>
<dbReference type="GO" id="GO:0016020">
    <property type="term" value="C:membrane"/>
    <property type="evidence" value="ECO:0007669"/>
    <property type="project" value="InterPro"/>
</dbReference>
<dbReference type="AlphaFoldDB" id="R4UAN0"/>
<evidence type="ECO:0000313" key="2">
    <source>
        <dbReference type="EMBL" id="AGM24969.1"/>
    </source>
</evidence>
<organism evidence="2 3">
    <name type="scientific">Spiroplasma chrysopicola DF-1</name>
    <dbReference type="NCBI Taxonomy" id="1276227"/>
    <lineage>
        <taxon>Bacteria</taxon>
        <taxon>Bacillati</taxon>
        <taxon>Mycoplasmatota</taxon>
        <taxon>Mollicutes</taxon>
        <taxon>Entomoplasmatales</taxon>
        <taxon>Spiroplasmataceae</taxon>
        <taxon>Spiroplasma</taxon>
    </lineage>
</organism>
<keyword evidence="1" id="KW-0472">Membrane</keyword>
<dbReference type="InterPro" id="IPR007880">
    <property type="entry name" value="Spiralin"/>
</dbReference>
<sequence length="924" mass="103363">MWKNKRFITGFSLLLLSFFICGFFVIFASVNTVMMQNNHTKITGFQIFQIINNNFKTGYVSIPGFIYVIIYGSINSFASFSLGYWWTLKFSLIFAMFFAPILFLSAMVVLTKYFAKTNFKFQTFLIKIHHFFSYKYLFIFLIIVSLIPNLVSPFFNKTNFNQNPNVLVPFDLAKISKPNSSEVYLGADQQKWETIFSATVIKYLLQFDETGTFNTKEILLEYYKEDKLINLSTIEDGDFISVIAVSNKDAKTVINQSQQLQYQVFNTTVDLTLVNALPPVSKQVAALNATKVTQDEIKNTLSPIIVTLLQEKNQGISQADFTLTVYQKKDANTEINTINMSDKSIILYLIISADSHSVILQGKTNYLTIIFPAIGSTKIDLSIINVLPDQEVPIIVNDPKQVSHAKIINNLQYLINPIVLQLYHKISTSDYSIEIYPSLETTTPITILDLSKEVKIYVQIKANNNSSVIMGKTNYIAVKLLHATSEKTNLAKLIILSPLPEGIIAKDVSVVNHDEIILGLKQHLLNEIQKINYDAVTSDYTYEIYNTLDEKDIVTTVNMVESGVRLYLKVFAKPTSNQLTGKSDFLEVYFPAAIGIKTNLVDIINLNQPENGISASNPSAVTYQEIFAAISPLILATLIEFNPQTIKADYTYQIYNSRNATDIVTTVDMSKSYVNIFVKLTAATTSTHWEGISNYLLVKFPLAVQGKLTISSIATIEAPKEGIITNIPSGVKHNEITAVLDQSVLAEIQAISSNVTSADFSYEIYRDEIASEPITLIDMRMATTVFVVIRAGADSTWIKDQSQIIAVAFPPAIKEKTDLINLTAIEALSQGIQAVNTQAVTYQEIYDAIKGNVFAAVKFLDPAVSEEDFTFEIYNSRSAGDIVTTVDMSISWITLYFKVVAAKNSQELKGITNYLPVKFPLAIK</sequence>
<dbReference type="Pfam" id="PF05215">
    <property type="entry name" value="Spiralin"/>
    <property type="match status" value="1"/>
</dbReference>
<dbReference type="OrthoDB" id="9905879at2"/>
<evidence type="ECO:0008006" key="4">
    <source>
        <dbReference type="Google" id="ProtNLM"/>
    </source>
</evidence>
<keyword evidence="1" id="KW-0812">Transmembrane</keyword>
<name>R4UAN0_9MOLU</name>
<dbReference type="Proteomes" id="UP000013964">
    <property type="component" value="Chromosome"/>
</dbReference>
<dbReference type="EMBL" id="CP005077">
    <property type="protein sequence ID" value="AGM24969.1"/>
    <property type="molecule type" value="Genomic_DNA"/>
</dbReference>
<proteinExistence type="predicted"/>
<keyword evidence="1" id="KW-1133">Transmembrane helix</keyword>
<accession>R4UAN0</accession>
<reference evidence="2 3" key="1">
    <citation type="journal article" date="2013" name="Genome Biol. Evol.">
        <title>Complete genomes of two dipteran-associated spiroplasmas provided insights into the origin, dynamics, and impacts of viral invasion in spiroplasma.</title>
        <authorList>
            <person name="Ku C."/>
            <person name="Lo W.S."/>
            <person name="Chen L.L."/>
            <person name="Kuo C.H."/>
        </authorList>
    </citation>
    <scope>NUCLEOTIDE SEQUENCE [LARGE SCALE GENOMIC DNA]</scope>
    <source>
        <strain evidence="2 3">DF-1</strain>
    </source>
</reference>
<evidence type="ECO:0000313" key="3">
    <source>
        <dbReference type="Proteomes" id="UP000013964"/>
    </source>
</evidence>
<dbReference type="RefSeq" id="WP_016338794.1">
    <property type="nucleotide sequence ID" value="NC_021280.1"/>
</dbReference>
<dbReference type="STRING" id="1276227.SCHRY_v1c03860"/>
<feature type="transmembrane region" description="Helical" evidence="1">
    <location>
        <begin position="92"/>
        <end position="115"/>
    </location>
</feature>
<dbReference type="HOGENOM" id="CLU_315896_0_0_14"/>
<dbReference type="KEGG" id="scr:SCHRY_v1c03860"/>
<feature type="transmembrane region" description="Helical" evidence="1">
    <location>
        <begin position="65"/>
        <end position="86"/>
    </location>
</feature>
<keyword evidence="3" id="KW-1185">Reference proteome</keyword>